<accession>E4YVQ9</accession>
<feature type="domain" description="Rhodanese" evidence="2">
    <location>
        <begin position="322"/>
        <end position="421"/>
    </location>
</feature>
<name>E4YVQ9_OIKDI</name>
<feature type="non-terminal residue" evidence="3">
    <location>
        <position position="421"/>
    </location>
</feature>
<organism evidence="3">
    <name type="scientific">Oikopleura dioica</name>
    <name type="common">Tunicate</name>
    <dbReference type="NCBI Taxonomy" id="34765"/>
    <lineage>
        <taxon>Eukaryota</taxon>
        <taxon>Metazoa</taxon>
        <taxon>Chordata</taxon>
        <taxon>Tunicata</taxon>
        <taxon>Appendicularia</taxon>
        <taxon>Copelata</taxon>
        <taxon>Oikopleuridae</taxon>
        <taxon>Oikopleura</taxon>
    </lineage>
</organism>
<dbReference type="PANTHER" id="PTHR10828">
    <property type="entry name" value="M-PHASE INDUCER PHOSPHATASE DUAL SPECIFICITY PHOSPHATASE CDC25"/>
    <property type="match status" value="1"/>
</dbReference>
<dbReference type="PROSITE" id="PS50206">
    <property type="entry name" value="RHODANESE_3"/>
    <property type="match status" value="1"/>
</dbReference>
<feature type="compositionally biased region" description="Acidic residues" evidence="1">
    <location>
        <begin position="24"/>
        <end position="33"/>
    </location>
</feature>
<evidence type="ECO:0000259" key="2">
    <source>
        <dbReference type="PROSITE" id="PS50206"/>
    </source>
</evidence>
<dbReference type="GO" id="GO:0005737">
    <property type="term" value="C:cytoplasm"/>
    <property type="evidence" value="ECO:0007669"/>
    <property type="project" value="TreeGrafter"/>
</dbReference>
<evidence type="ECO:0000256" key="1">
    <source>
        <dbReference type="SAM" id="MobiDB-lite"/>
    </source>
</evidence>
<gene>
    <name evidence="3" type="ORF">GSOID_T00020116001</name>
</gene>
<dbReference type="GO" id="GO:0005634">
    <property type="term" value="C:nucleus"/>
    <property type="evidence" value="ECO:0007669"/>
    <property type="project" value="TreeGrafter"/>
</dbReference>
<dbReference type="InterPro" id="IPR001763">
    <property type="entry name" value="Rhodanese-like_dom"/>
</dbReference>
<dbReference type="Gene3D" id="3.40.250.10">
    <property type="entry name" value="Rhodanese-like domain"/>
    <property type="match status" value="1"/>
</dbReference>
<dbReference type="AlphaFoldDB" id="E4YVQ9"/>
<feature type="region of interest" description="Disordered" evidence="1">
    <location>
        <begin position="93"/>
        <end position="115"/>
    </location>
</feature>
<dbReference type="EMBL" id="FN655569">
    <property type="protein sequence ID" value="CBY39544.1"/>
    <property type="molecule type" value="Genomic_DNA"/>
</dbReference>
<dbReference type="SUPFAM" id="SSF52821">
    <property type="entry name" value="Rhodanese/Cell cycle control phosphatase"/>
    <property type="match status" value="1"/>
</dbReference>
<dbReference type="Pfam" id="PF00581">
    <property type="entry name" value="Rhodanese"/>
    <property type="match status" value="1"/>
</dbReference>
<sequence>MPRKSAANRNRLPFEDISNKLEDDSTYEDDDDYYDEAIVTRRRGKLSECSEYEPVPDDGDTCSSLIISSMDFEDSNSCDYRFSDFTKAPLKIKEDQDSESETLIPSSSGEAMFSGEKKKKPFVNALPSPDIELARFTSTPVAVQSSLVSSFFTLDSKAAIPFAGFSSPDSLDSNIFSPFAPTKAPTEAVKAANVSFLVEPEFQRILRKRPIPDWGLEKSEGEPLSKKQKLAIEKPAKLIASPEFYSMPKNNKTDLSKRAETLFSPTKGAMPGFNLFCTTKRTPKRYLTEVPRDYSPNTSSAPQDLRPEDFKKMLRGDFSGQLFKKMLIFDCRYMYEYRAGHFTNAINANFDGNWQEVVKRNTFEEESISSQGQETVIVFHCEYSKRRGKAEMKWFRGKDRDVNLKILIFRDIFLAFDHLAI</sequence>
<evidence type="ECO:0000313" key="3">
    <source>
        <dbReference type="EMBL" id="CBY39544.1"/>
    </source>
</evidence>
<protein>
    <recommendedName>
        <fullName evidence="2">Rhodanese domain-containing protein</fullName>
    </recommendedName>
</protein>
<reference evidence="3" key="1">
    <citation type="journal article" date="2010" name="Science">
        <title>Plasticity of animal genome architecture unmasked by rapid evolution of a pelagic tunicate.</title>
        <authorList>
            <person name="Denoeud F."/>
            <person name="Henriet S."/>
            <person name="Mungpakdee S."/>
            <person name="Aury J.M."/>
            <person name="Da Silva C."/>
            <person name="Brinkmann H."/>
            <person name="Mikhaleva J."/>
            <person name="Olsen L.C."/>
            <person name="Jubin C."/>
            <person name="Canestro C."/>
            <person name="Bouquet J.M."/>
            <person name="Danks G."/>
            <person name="Poulain J."/>
            <person name="Campsteijn C."/>
            <person name="Adamski M."/>
            <person name="Cross I."/>
            <person name="Yadetie F."/>
            <person name="Muffato M."/>
            <person name="Louis A."/>
            <person name="Butcher S."/>
            <person name="Tsagkogeorga G."/>
            <person name="Konrad A."/>
            <person name="Singh S."/>
            <person name="Jensen M.F."/>
            <person name="Cong E.H."/>
            <person name="Eikeseth-Otteraa H."/>
            <person name="Noel B."/>
            <person name="Anthouard V."/>
            <person name="Porcel B.M."/>
            <person name="Kachouri-Lafond R."/>
            <person name="Nishino A."/>
            <person name="Ugolini M."/>
            <person name="Chourrout P."/>
            <person name="Nishida H."/>
            <person name="Aasland R."/>
            <person name="Huzurbazar S."/>
            <person name="Westhof E."/>
            <person name="Delsuc F."/>
            <person name="Lehrach H."/>
            <person name="Reinhardt R."/>
            <person name="Weissenbach J."/>
            <person name="Roy S.W."/>
            <person name="Artiguenave F."/>
            <person name="Postlethwait J.H."/>
            <person name="Manak J.R."/>
            <person name="Thompson E.M."/>
            <person name="Jaillon O."/>
            <person name="Du Pasquier L."/>
            <person name="Boudinot P."/>
            <person name="Liberles D.A."/>
            <person name="Volff J.N."/>
            <person name="Philippe H."/>
            <person name="Lenhard B."/>
            <person name="Roest Crollius H."/>
            <person name="Wincker P."/>
            <person name="Chourrout D."/>
        </authorList>
    </citation>
    <scope>NUCLEOTIDE SEQUENCE [LARGE SCALE GENOMIC DNA]</scope>
</reference>
<feature type="compositionally biased region" description="Basic and acidic residues" evidence="1">
    <location>
        <begin position="12"/>
        <end position="23"/>
    </location>
</feature>
<feature type="region of interest" description="Disordered" evidence="1">
    <location>
        <begin position="1"/>
        <end position="33"/>
    </location>
</feature>
<dbReference type="Proteomes" id="UP000011014">
    <property type="component" value="Unassembled WGS sequence"/>
</dbReference>
<dbReference type="InterPro" id="IPR036873">
    <property type="entry name" value="Rhodanese-like_dom_sf"/>
</dbReference>
<proteinExistence type="predicted"/>
<dbReference type="GO" id="GO:0004725">
    <property type="term" value="F:protein tyrosine phosphatase activity"/>
    <property type="evidence" value="ECO:0007669"/>
    <property type="project" value="TreeGrafter"/>
</dbReference>